<accession>A0A8H3C5V4</accession>
<dbReference type="PANTHER" id="PTHR42678:SF34">
    <property type="entry name" value="OS04G0183300 PROTEIN"/>
    <property type="match status" value="1"/>
</dbReference>
<feature type="chain" id="PRO_5034222595" description="Amidase domain-containing protein" evidence="1">
    <location>
        <begin position="20"/>
        <end position="557"/>
    </location>
</feature>
<evidence type="ECO:0000256" key="1">
    <source>
        <dbReference type="SAM" id="SignalP"/>
    </source>
</evidence>
<evidence type="ECO:0000259" key="2">
    <source>
        <dbReference type="Pfam" id="PF01425"/>
    </source>
</evidence>
<dbReference type="InterPro" id="IPR023631">
    <property type="entry name" value="Amidase_dom"/>
</dbReference>
<dbReference type="Proteomes" id="UP000663846">
    <property type="component" value="Unassembled WGS sequence"/>
</dbReference>
<keyword evidence="1" id="KW-0732">Signal</keyword>
<feature type="signal peptide" evidence="1">
    <location>
        <begin position="1"/>
        <end position="19"/>
    </location>
</feature>
<feature type="domain" description="Amidase" evidence="2">
    <location>
        <begin position="48"/>
        <end position="509"/>
    </location>
</feature>
<reference evidence="3" key="1">
    <citation type="submission" date="2021-01" db="EMBL/GenBank/DDBJ databases">
        <authorList>
            <person name="Kaushik A."/>
        </authorList>
    </citation>
    <scope>NUCLEOTIDE SEQUENCE</scope>
    <source>
        <strain evidence="3">AG1-1C</strain>
    </source>
</reference>
<dbReference type="EMBL" id="CAJMWS010001079">
    <property type="protein sequence ID" value="CAE6472691.1"/>
    <property type="molecule type" value="Genomic_DNA"/>
</dbReference>
<sequence>MMWGSRLLLFSALLCSVWARWLDNVDLYEASITELQTGLKSWEFTSVDLVKAYLARIRQVNHAGPKLNAIIEINGHALEQARALDEERKLSGKRSSLHGIPILVKDSISTLANEGMNTTAGSYALLGSAVRQEATVVEKLRQAGAIILGKANMCEWSYARGNLPNGWSSRGGQTTNPFYPGSDPCTSSGGSAVATTLGLAAASLGIETRGSIICPASYNNLVGLKPTVGLTSRAGVIEMSMHQDTVGPITRSVADAAAILSIIAGRDDRDNFTSTAPSPVPDYTQSLDPDAIRGKRFGVPRKVLMNETMAGTHPSVNTEFNRALEKIRELGGVIVDPADLPSAEEIPHRRETWAVLVEFKILLKEYITNLAYVPTNVSCIADIIAFNDAHKEWEKPEGYEDQSMLELSEKTTGFNSTYHDALHQNHMIGRKRGIDAVLEMHHLDALLLPANMHTAVPAGIAGYPAITVPLGFHPEDTKPNPETRGPHKVLYPAPGVPFGLSFTGTAYTELGLIGFAYAYEQYTRTRLQRRAYKEAIPTVQLKDVVAMSEDDSIIFQD</sequence>
<dbReference type="AlphaFoldDB" id="A0A8H3C5V4"/>
<evidence type="ECO:0000313" key="3">
    <source>
        <dbReference type="EMBL" id="CAE6472691.1"/>
    </source>
</evidence>
<proteinExistence type="predicted"/>
<name>A0A8H3C5V4_9AGAM</name>
<dbReference type="PANTHER" id="PTHR42678">
    <property type="entry name" value="AMIDASE"/>
    <property type="match status" value="1"/>
</dbReference>
<dbReference type="InterPro" id="IPR036928">
    <property type="entry name" value="AS_sf"/>
</dbReference>
<evidence type="ECO:0000313" key="4">
    <source>
        <dbReference type="Proteomes" id="UP000663846"/>
    </source>
</evidence>
<protein>
    <recommendedName>
        <fullName evidence="2">Amidase domain-containing protein</fullName>
    </recommendedName>
</protein>
<comment type="caution">
    <text evidence="3">The sequence shown here is derived from an EMBL/GenBank/DDBJ whole genome shotgun (WGS) entry which is preliminary data.</text>
</comment>
<dbReference type="SUPFAM" id="SSF75304">
    <property type="entry name" value="Amidase signature (AS) enzymes"/>
    <property type="match status" value="1"/>
</dbReference>
<dbReference type="Pfam" id="PF01425">
    <property type="entry name" value="Amidase"/>
    <property type="match status" value="1"/>
</dbReference>
<gene>
    <name evidence="3" type="ORF">RDB_LOCUS178278</name>
</gene>
<organism evidence="3 4">
    <name type="scientific">Rhizoctonia solani</name>
    <dbReference type="NCBI Taxonomy" id="456999"/>
    <lineage>
        <taxon>Eukaryota</taxon>
        <taxon>Fungi</taxon>
        <taxon>Dikarya</taxon>
        <taxon>Basidiomycota</taxon>
        <taxon>Agaricomycotina</taxon>
        <taxon>Agaricomycetes</taxon>
        <taxon>Cantharellales</taxon>
        <taxon>Ceratobasidiaceae</taxon>
        <taxon>Rhizoctonia</taxon>
    </lineage>
</organism>
<dbReference type="Gene3D" id="3.90.1300.10">
    <property type="entry name" value="Amidase signature (AS) domain"/>
    <property type="match status" value="1"/>
</dbReference>